<accession>A0A401V2C8</accession>
<dbReference type="Proteomes" id="UP000288246">
    <property type="component" value="Unassembled WGS sequence"/>
</dbReference>
<proteinExistence type="predicted"/>
<name>A0A401V2C8_9CELL</name>
<protein>
    <submittedName>
        <fullName evidence="1">Uncharacterized protein</fullName>
    </submittedName>
</protein>
<dbReference type="EMBL" id="BHYL01000225">
    <property type="protein sequence ID" value="GCD21046.1"/>
    <property type="molecule type" value="Genomic_DNA"/>
</dbReference>
<comment type="caution">
    <text evidence="1">The sequence shown here is derived from an EMBL/GenBank/DDBJ whole genome shotgun (WGS) entry which is preliminary data.</text>
</comment>
<evidence type="ECO:0000313" key="2">
    <source>
        <dbReference type="Proteomes" id="UP000288246"/>
    </source>
</evidence>
<gene>
    <name evidence="1" type="ORF">CTKZ_26080</name>
</gene>
<dbReference type="AlphaFoldDB" id="A0A401V2C8"/>
<sequence length="192" mass="21233">MVAPGATHGGGSEDDVTGYSWISVDMRALARPSEETHRRFLNKLNFEPGWREDMPTLAWTLSEPGRPDWVSTIELARLVSDRTRAVLEPLLGPEDRVQWLPATLTTSEGEALPYWVMHFPEPFDPYDERRTVRGPSGLPLPGGAVVSRARTAGHDVVAPPLEVSSLFVSDRVLMAMLDARLTGWDCRIATVA</sequence>
<keyword evidence="2" id="KW-1185">Reference proteome</keyword>
<organism evidence="1 2">
    <name type="scientific">Cellulomonas algicola</name>
    <dbReference type="NCBI Taxonomy" id="2071633"/>
    <lineage>
        <taxon>Bacteria</taxon>
        <taxon>Bacillati</taxon>
        <taxon>Actinomycetota</taxon>
        <taxon>Actinomycetes</taxon>
        <taxon>Micrococcales</taxon>
        <taxon>Cellulomonadaceae</taxon>
        <taxon>Cellulomonas</taxon>
    </lineage>
</organism>
<evidence type="ECO:0000313" key="1">
    <source>
        <dbReference type="EMBL" id="GCD21046.1"/>
    </source>
</evidence>
<reference evidence="1 2" key="1">
    <citation type="submission" date="2018-11" db="EMBL/GenBank/DDBJ databases">
        <title>Draft genome sequence of Cellulomonas takizawaensis strain TKZ-21.</title>
        <authorList>
            <person name="Yamamura H."/>
            <person name="Hayashi T."/>
            <person name="Hamada M."/>
            <person name="Serisawa Y."/>
            <person name="Matsuyama K."/>
            <person name="Nakagawa Y."/>
            <person name="Otoguro M."/>
            <person name="Yanagida F."/>
            <person name="Hayakawa M."/>
        </authorList>
    </citation>
    <scope>NUCLEOTIDE SEQUENCE [LARGE SCALE GENOMIC DNA]</scope>
    <source>
        <strain evidence="1 2">TKZ-21</strain>
    </source>
</reference>